<dbReference type="EMBL" id="OW240914">
    <property type="protein sequence ID" value="CAH2273906.1"/>
    <property type="molecule type" value="Genomic_DNA"/>
</dbReference>
<dbReference type="Proteomes" id="UP001295444">
    <property type="component" value="Chromosome 03"/>
</dbReference>
<evidence type="ECO:0000313" key="2">
    <source>
        <dbReference type="EMBL" id="CAH2273906.1"/>
    </source>
</evidence>
<keyword evidence="3" id="KW-1185">Reference proteome</keyword>
<evidence type="ECO:0000256" key="1">
    <source>
        <dbReference type="SAM" id="MobiDB-lite"/>
    </source>
</evidence>
<name>A0AAD1RKW5_PELCU</name>
<reference evidence="2" key="1">
    <citation type="submission" date="2022-03" db="EMBL/GenBank/DDBJ databases">
        <authorList>
            <person name="Alioto T."/>
            <person name="Alioto T."/>
            <person name="Gomez Garrido J."/>
        </authorList>
    </citation>
    <scope>NUCLEOTIDE SEQUENCE</scope>
</reference>
<feature type="compositionally biased region" description="Polar residues" evidence="1">
    <location>
        <begin position="61"/>
        <end position="70"/>
    </location>
</feature>
<sequence>MRERHTQTTKCKPHPPKKKRDRDMVEKDRPGSNLEGGSLRTLDDNKNSPANNKNQGHKMHSNTTTGNTQHIGKERKDKLDTGHITVTHKQTDHNKTKKPTGFA</sequence>
<gene>
    <name evidence="2" type="ORF">PECUL_23A005314</name>
</gene>
<accession>A0AAD1RKW5</accession>
<feature type="compositionally biased region" description="Basic and acidic residues" evidence="1">
    <location>
        <begin position="71"/>
        <end position="81"/>
    </location>
</feature>
<feature type="compositionally biased region" description="Basic and acidic residues" evidence="1">
    <location>
        <begin position="21"/>
        <end position="30"/>
    </location>
</feature>
<organism evidence="2 3">
    <name type="scientific">Pelobates cultripes</name>
    <name type="common">Western spadefoot toad</name>
    <dbReference type="NCBI Taxonomy" id="61616"/>
    <lineage>
        <taxon>Eukaryota</taxon>
        <taxon>Metazoa</taxon>
        <taxon>Chordata</taxon>
        <taxon>Craniata</taxon>
        <taxon>Vertebrata</taxon>
        <taxon>Euteleostomi</taxon>
        <taxon>Amphibia</taxon>
        <taxon>Batrachia</taxon>
        <taxon>Anura</taxon>
        <taxon>Pelobatoidea</taxon>
        <taxon>Pelobatidae</taxon>
        <taxon>Pelobates</taxon>
    </lineage>
</organism>
<proteinExistence type="predicted"/>
<protein>
    <submittedName>
        <fullName evidence="2">Uncharacterized protein</fullName>
    </submittedName>
</protein>
<feature type="region of interest" description="Disordered" evidence="1">
    <location>
        <begin position="1"/>
        <end position="103"/>
    </location>
</feature>
<feature type="compositionally biased region" description="Basic residues" evidence="1">
    <location>
        <begin position="11"/>
        <end position="20"/>
    </location>
</feature>
<evidence type="ECO:0000313" key="3">
    <source>
        <dbReference type="Proteomes" id="UP001295444"/>
    </source>
</evidence>
<dbReference type="AlphaFoldDB" id="A0AAD1RKW5"/>